<feature type="region of interest" description="Disordered" evidence="1">
    <location>
        <begin position="334"/>
        <end position="360"/>
    </location>
</feature>
<sequence length="360" mass="38400">MGDGDSSVLESILAGTAVPHQPYVIVTEGSTFSGLPIFRQLITRGLKRSLSTLIVSVLQPPSQLLPQAYDDRKVSLVDLTSSVPGYSGEQDSSALLKRILDTYTSLPSGTQVFIDALDLLAEDYNPSFAIRLVRSLLQSIKSSKAPSRLTLLVPCTSTVLSQLLTPTLSPSLVLLHPLHPALAVHLSQSYLTPIEASPRFWQIIETAKRRGIPEQLAYEGEEGIEVIGDWTLPLPSSSSSSSSSPASSSSSNGAIIQVLIRKPTGGVKGIARALGGITPDRAVVEVSDIVEVNPLARPRGAPGGGGGGTDVHAELELPFNLSLTDEQRRRRAEVEVPYAHEGEGAAEVLWDDEGEDDEEI</sequence>
<feature type="compositionally biased region" description="Acidic residues" evidence="1">
    <location>
        <begin position="349"/>
        <end position="360"/>
    </location>
</feature>
<dbReference type="EMBL" id="MCFC01000001">
    <property type="protein sequence ID" value="ORY35376.1"/>
    <property type="molecule type" value="Genomic_DNA"/>
</dbReference>
<accession>A0A1Y2BKS4</accession>
<dbReference type="InParanoid" id="A0A1Y2BKS4"/>
<evidence type="ECO:0000256" key="1">
    <source>
        <dbReference type="SAM" id="MobiDB-lite"/>
    </source>
</evidence>
<name>A0A1Y2BKS4_9TREE</name>
<evidence type="ECO:0000313" key="2">
    <source>
        <dbReference type="EMBL" id="ORY35376.1"/>
    </source>
</evidence>
<gene>
    <name evidence="2" type="ORF">BCR39DRAFT_585018</name>
</gene>
<proteinExistence type="predicted"/>
<dbReference type="OrthoDB" id="166907at2759"/>
<feature type="compositionally biased region" description="Basic and acidic residues" evidence="1">
    <location>
        <begin position="334"/>
        <end position="343"/>
    </location>
</feature>
<evidence type="ECO:0008006" key="4">
    <source>
        <dbReference type="Google" id="ProtNLM"/>
    </source>
</evidence>
<evidence type="ECO:0000313" key="3">
    <source>
        <dbReference type="Proteomes" id="UP000193986"/>
    </source>
</evidence>
<organism evidence="2 3">
    <name type="scientific">Naematelia encephala</name>
    <dbReference type="NCBI Taxonomy" id="71784"/>
    <lineage>
        <taxon>Eukaryota</taxon>
        <taxon>Fungi</taxon>
        <taxon>Dikarya</taxon>
        <taxon>Basidiomycota</taxon>
        <taxon>Agaricomycotina</taxon>
        <taxon>Tremellomycetes</taxon>
        <taxon>Tremellales</taxon>
        <taxon>Naemateliaceae</taxon>
        <taxon>Naematelia</taxon>
    </lineage>
</organism>
<dbReference type="Proteomes" id="UP000193986">
    <property type="component" value="Unassembled WGS sequence"/>
</dbReference>
<keyword evidence="3" id="KW-1185">Reference proteome</keyword>
<dbReference type="STRING" id="71784.A0A1Y2BKS4"/>
<reference evidence="2 3" key="1">
    <citation type="submission" date="2016-07" db="EMBL/GenBank/DDBJ databases">
        <title>Pervasive Adenine N6-methylation of Active Genes in Fungi.</title>
        <authorList>
            <consortium name="DOE Joint Genome Institute"/>
            <person name="Mondo S.J."/>
            <person name="Dannebaum R.O."/>
            <person name="Kuo R.C."/>
            <person name="Labutti K."/>
            <person name="Haridas S."/>
            <person name="Kuo A."/>
            <person name="Salamov A."/>
            <person name="Ahrendt S.R."/>
            <person name="Lipzen A."/>
            <person name="Sullivan W."/>
            <person name="Andreopoulos W.B."/>
            <person name="Clum A."/>
            <person name="Lindquist E."/>
            <person name="Daum C."/>
            <person name="Ramamoorthy G.K."/>
            <person name="Gryganskyi A."/>
            <person name="Culley D."/>
            <person name="Magnuson J.K."/>
            <person name="James T.Y."/>
            <person name="O'Malley M.A."/>
            <person name="Stajich J.E."/>
            <person name="Spatafora J.W."/>
            <person name="Visel A."/>
            <person name="Grigoriev I.V."/>
        </authorList>
    </citation>
    <scope>NUCLEOTIDE SEQUENCE [LARGE SCALE GENOMIC DNA]</scope>
    <source>
        <strain evidence="2 3">68-887.2</strain>
    </source>
</reference>
<comment type="caution">
    <text evidence="2">The sequence shown here is derived from an EMBL/GenBank/DDBJ whole genome shotgun (WGS) entry which is preliminary data.</text>
</comment>
<protein>
    <recommendedName>
        <fullName evidence="4">Elongator complex protein 5</fullName>
    </recommendedName>
</protein>
<dbReference type="AlphaFoldDB" id="A0A1Y2BKS4"/>